<evidence type="ECO:0000313" key="2">
    <source>
        <dbReference type="EMBL" id="PYC79464.1"/>
    </source>
</evidence>
<name>A0A2V4NCN2_9ACTN</name>
<comment type="caution">
    <text evidence="2">The sequence shown here is derived from an EMBL/GenBank/DDBJ whole genome shotgun (WGS) entry which is preliminary data.</text>
</comment>
<proteinExistence type="predicted"/>
<feature type="chain" id="PRO_5016070701" evidence="1">
    <location>
        <begin position="28"/>
        <end position="131"/>
    </location>
</feature>
<dbReference type="Proteomes" id="UP000248039">
    <property type="component" value="Unassembled WGS sequence"/>
</dbReference>
<organism evidence="2 3">
    <name type="scientific">Streptomyces tateyamensis</name>
    <dbReference type="NCBI Taxonomy" id="565073"/>
    <lineage>
        <taxon>Bacteria</taxon>
        <taxon>Bacillati</taxon>
        <taxon>Actinomycetota</taxon>
        <taxon>Actinomycetes</taxon>
        <taxon>Kitasatosporales</taxon>
        <taxon>Streptomycetaceae</taxon>
        <taxon>Streptomyces</taxon>
    </lineage>
</organism>
<evidence type="ECO:0000256" key="1">
    <source>
        <dbReference type="SAM" id="SignalP"/>
    </source>
</evidence>
<evidence type="ECO:0000313" key="3">
    <source>
        <dbReference type="Proteomes" id="UP000248039"/>
    </source>
</evidence>
<keyword evidence="3" id="KW-1185">Reference proteome</keyword>
<accession>A0A2V4NCN2</accession>
<protein>
    <submittedName>
        <fullName evidence="2">Spore-associated protein A</fullName>
    </submittedName>
</protein>
<dbReference type="OrthoDB" id="1099523at2"/>
<dbReference type="AlphaFoldDB" id="A0A2V4NCN2"/>
<dbReference type="RefSeq" id="WP_110669400.1">
    <property type="nucleotide sequence ID" value="NZ_PYBW01000043.1"/>
</dbReference>
<keyword evidence="1" id="KW-0732">Signal</keyword>
<dbReference type="EMBL" id="PYBW01000043">
    <property type="protein sequence ID" value="PYC79464.1"/>
    <property type="molecule type" value="Genomic_DNA"/>
</dbReference>
<sequence length="131" mass="13726">MHLLKKIVAVAAIAGPMLLAIPATAEAAGYNGACGSGYAVIDSLPLAEGTVFLTYNSSNGYNCVVTVRSTPSSYLKSMDAGIRLSGGTWTEDGGFYTTYAGPVRLHAPHSCIDWQGSIDGEVNYQYNSHCG</sequence>
<gene>
    <name evidence="2" type="ORF">C7C46_13935</name>
</gene>
<feature type="signal peptide" evidence="1">
    <location>
        <begin position="1"/>
        <end position="27"/>
    </location>
</feature>
<reference evidence="2 3" key="1">
    <citation type="submission" date="2018-03" db="EMBL/GenBank/DDBJ databases">
        <title>Bioinformatic expansion and discovery of thiopeptide antibiotics.</title>
        <authorList>
            <person name="Schwalen C.J."/>
            <person name="Hudson G.A."/>
            <person name="Mitchell D.A."/>
        </authorList>
    </citation>
    <scope>NUCLEOTIDE SEQUENCE [LARGE SCALE GENOMIC DNA]</scope>
    <source>
        <strain evidence="2 3">ATCC 21389</strain>
    </source>
</reference>